<accession>A0A9D4EXI2</accession>
<dbReference type="Proteomes" id="UP000828390">
    <property type="component" value="Unassembled WGS sequence"/>
</dbReference>
<dbReference type="EMBL" id="JAIWYP010000008">
    <property type="protein sequence ID" value="KAH3785790.1"/>
    <property type="molecule type" value="Genomic_DNA"/>
</dbReference>
<sequence>MFSNGEHLRGSENKRNLIKFLVSELKQPKEKEKIATKQLLVTCKDKCFSITKDRCEEIDELRSSQKEADTR</sequence>
<reference evidence="1" key="2">
    <citation type="submission" date="2020-11" db="EMBL/GenBank/DDBJ databases">
        <authorList>
            <person name="McCartney M.A."/>
            <person name="Auch B."/>
            <person name="Kono T."/>
            <person name="Mallez S."/>
            <person name="Becker A."/>
            <person name="Gohl D.M."/>
            <person name="Silverstein K.A.T."/>
            <person name="Koren S."/>
            <person name="Bechman K.B."/>
            <person name="Herman A."/>
            <person name="Abrahante J.E."/>
            <person name="Garbe J."/>
        </authorList>
    </citation>
    <scope>NUCLEOTIDE SEQUENCE</scope>
    <source>
        <strain evidence="1">Duluth1</strain>
        <tissue evidence="1">Whole animal</tissue>
    </source>
</reference>
<name>A0A9D4EXI2_DREPO</name>
<evidence type="ECO:0000313" key="1">
    <source>
        <dbReference type="EMBL" id="KAH3785790.1"/>
    </source>
</evidence>
<gene>
    <name evidence="1" type="ORF">DPMN_163884</name>
</gene>
<evidence type="ECO:0000313" key="2">
    <source>
        <dbReference type="Proteomes" id="UP000828390"/>
    </source>
</evidence>
<organism evidence="1 2">
    <name type="scientific">Dreissena polymorpha</name>
    <name type="common">Zebra mussel</name>
    <name type="synonym">Mytilus polymorpha</name>
    <dbReference type="NCBI Taxonomy" id="45954"/>
    <lineage>
        <taxon>Eukaryota</taxon>
        <taxon>Metazoa</taxon>
        <taxon>Spiralia</taxon>
        <taxon>Lophotrochozoa</taxon>
        <taxon>Mollusca</taxon>
        <taxon>Bivalvia</taxon>
        <taxon>Autobranchia</taxon>
        <taxon>Heteroconchia</taxon>
        <taxon>Euheterodonta</taxon>
        <taxon>Imparidentia</taxon>
        <taxon>Neoheterodontei</taxon>
        <taxon>Myida</taxon>
        <taxon>Dreissenoidea</taxon>
        <taxon>Dreissenidae</taxon>
        <taxon>Dreissena</taxon>
    </lineage>
</organism>
<proteinExistence type="predicted"/>
<reference evidence="1" key="1">
    <citation type="journal article" date="2019" name="bioRxiv">
        <title>The Genome of the Zebra Mussel, Dreissena polymorpha: A Resource for Invasive Species Research.</title>
        <authorList>
            <person name="McCartney M.A."/>
            <person name="Auch B."/>
            <person name="Kono T."/>
            <person name="Mallez S."/>
            <person name="Zhang Y."/>
            <person name="Obille A."/>
            <person name="Becker A."/>
            <person name="Abrahante J.E."/>
            <person name="Garbe J."/>
            <person name="Badalamenti J.P."/>
            <person name="Herman A."/>
            <person name="Mangelson H."/>
            <person name="Liachko I."/>
            <person name="Sullivan S."/>
            <person name="Sone E.D."/>
            <person name="Koren S."/>
            <person name="Silverstein K.A.T."/>
            <person name="Beckman K.B."/>
            <person name="Gohl D.M."/>
        </authorList>
    </citation>
    <scope>NUCLEOTIDE SEQUENCE</scope>
    <source>
        <strain evidence="1">Duluth1</strain>
        <tissue evidence="1">Whole animal</tissue>
    </source>
</reference>
<comment type="caution">
    <text evidence="1">The sequence shown here is derived from an EMBL/GenBank/DDBJ whole genome shotgun (WGS) entry which is preliminary data.</text>
</comment>
<keyword evidence="2" id="KW-1185">Reference proteome</keyword>
<protein>
    <submittedName>
        <fullName evidence="1">Uncharacterized protein</fullName>
    </submittedName>
</protein>
<dbReference type="AlphaFoldDB" id="A0A9D4EXI2"/>